<accession>J5SLT2</accession>
<evidence type="ECO:0000313" key="5">
    <source>
        <dbReference type="Proteomes" id="UP000002748"/>
    </source>
</evidence>
<dbReference type="KEGG" id="tasa:A1Q1_04988"/>
<dbReference type="InterPro" id="IPR015422">
    <property type="entry name" value="PyrdxlP-dep_Trfase_small"/>
</dbReference>
<dbReference type="Gene3D" id="3.90.1150.10">
    <property type="entry name" value="Aspartate Aminotransferase, domain 1"/>
    <property type="match status" value="1"/>
</dbReference>
<dbReference type="Gene3D" id="3.40.640.10">
    <property type="entry name" value="Type I PLP-dependent aspartate aminotransferase-like (Major domain)"/>
    <property type="match status" value="1"/>
</dbReference>
<dbReference type="PROSITE" id="PS00105">
    <property type="entry name" value="AA_TRANSFER_CLASS_1"/>
    <property type="match status" value="1"/>
</dbReference>
<gene>
    <name evidence="4" type="ORF">A1Q1_04988</name>
</gene>
<dbReference type="GO" id="GO:0030170">
    <property type="term" value="F:pyridoxal phosphate binding"/>
    <property type="evidence" value="ECO:0007669"/>
    <property type="project" value="InterPro"/>
</dbReference>
<dbReference type="InterPro" id="IPR015421">
    <property type="entry name" value="PyrdxlP-dep_Trfase_major"/>
</dbReference>
<dbReference type="Pfam" id="PF00155">
    <property type="entry name" value="Aminotran_1_2"/>
    <property type="match status" value="1"/>
</dbReference>
<dbReference type="OrthoDB" id="7042322at2759"/>
<dbReference type="GeneID" id="25988500"/>
<dbReference type="InterPro" id="IPR015424">
    <property type="entry name" value="PyrdxlP-dep_Trfase"/>
</dbReference>
<dbReference type="InterPro" id="IPR004839">
    <property type="entry name" value="Aminotransferase_I/II_large"/>
</dbReference>
<dbReference type="AlphaFoldDB" id="J5SLT2"/>
<dbReference type="InterPro" id="IPR050478">
    <property type="entry name" value="Ethylene_sulfur-biosynth"/>
</dbReference>
<dbReference type="CDD" id="cd00609">
    <property type="entry name" value="AAT_like"/>
    <property type="match status" value="1"/>
</dbReference>
<comment type="similarity">
    <text evidence="1">Belongs to the class-I pyridoxal-phosphate-dependent aminotransferase family.</text>
</comment>
<evidence type="ECO:0000256" key="1">
    <source>
        <dbReference type="ARBA" id="ARBA00007441"/>
    </source>
</evidence>
<dbReference type="PRINTS" id="PR00753">
    <property type="entry name" value="ACCSYNTHASE"/>
</dbReference>
<dbReference type="GO" id="GO:0008483">
    <property type="term" value="F:transaminase activity"/>
    <property type="evidence" value="ECO:0007669"/>
    <property type="project" value="TreeGrafter"/>
</dbReference>
<dbReference type="HOGENOM" id="CLU_017584_1_2_1"/>
<dbReference type="SUPFAM" id="SSF53383">
    <property type="entry name" value="PLP-dependent transferases"/>
    <property type="match status" value="1"/>
</dbReference>
<protein>
    <recommendedName>
        <fullName evidence="3">Aminotransferase class I/classII large domain-containing protein</fullName>
    </recommendedName>
</protein>
<dbReference type="RefSeq" id="XP_014177270.1">
    <property type="nucleotide sequence ID" value="XM_014321795.1"/>
</dbReference>
<organism evidence="4 5">
    <name type="scientific">Trichosporon asahii var. asahii (strain ATCC 90039 / CBS 2479 / JCM 2466 / KCTC 7840 / NBRC 103889/ NCYC 2677 / UAMH 7654)</name>
    <name type="common">Yeast</name>
    <dbReference type="NCBI Taxonomy" id="1186058"/>
    <lineage>
        <taxon>Eukaryota</taxon>
        <taxon>Fungi</taxon>
        <taxon>Dikarya</taxon>
        <taxon>Basidiomycota</taxon>
        <taxon>Agaricomycotina</taxon>
        <taxon>Tremellomycetes</taxon>
        <taxon>Trichosporonales</taxon>
        <taxon>Trichosporonaceae</taxon>
        <taxon>Trichosporon</taxon>
    </lineage>
</organism>
<dbReference type="Proteomes" id="UP000002748">
    <property type="component" value="Unassembled WGS sequence"/>
</dbReference>
<sequence>MVANDKTVNGANTNELSENLARTTLRDSEAAAAAPKTAAPSASASLPIRNTAVKGLFEDEQAAYKGCRLSKRAQDNPVQEIGEKLDLIIRNSYDKDTNPDGLINLGIAENTLLTQEYLDYFKGAIKHLQPYDLTYGTQSSGSRRLNEAIAKMWNENFSPIEPVKPDDIVTGPGASSVLDQLIAALLDPGQGVLLAGPHYNGFDVNMVARSGAKIRPAPIPLEDVFTPREVDIHLEKELQTAKEEGVEIRAVMLCSPHNPYGRTYDKETLLAYASFCERHDLHLISDEIYALSVFDNPNLPDAPPFISMLSLDFEKETGKPFDKSRLHIVYSFSKDFGINGFRLGAVISPHNRFMLRCMMASVFLMKVSSPADCLVSALLNDDEAFKRLIGENQRRLADSAAFMRRWFEERGMKPMQSNAGHFMMVDVRERLNIKSFEDEKDIAIKCVPCGVLVVSTAAKWVERGDVDLGEGVGTDTGVRIEVVPGSEGVAEWSGPLSLIDCSES</sequence>
<feature type="domain" description="Aminotransferase class I/classII large" evidence="3">
    <location>
        <begin position="102"/>
        <end position="447"/>
    </location>
</feature>
<keyword evidence="2" id="KW-0663">Pyridoxal phosphate</keyword>
<evidence type="ECO:0000313" key="4">
    <source>
        <dbReference type="EMBL" id="EJT46341.1"/>
    </source>
</evidence>
<dbReference type="PANTHER" id="PTHR43795">
    <property type="entry name" value="BIFUNCTIONAL ASPARTATE AMINOTRANSFERASE AND GLUTAMATE/ASPARTATE-PREPHENATE AMINOTRANSFERASE-RELATED"/>
    <property type="match status" value="1"/>
</dbReference>
<dbReference type="PANTHER" id="PTHR43795:SF39">
    <property type="entry name" value="AMINOTRANSFERASE CLASS I_CLASSII DOMAIN-CONTAINING PROTEIN"/>
    <property type="match status" value="1"/>
</dbReference>
<evidence type="ECO:0000256" key="2">
    <source>
        <dbReference type="ARBA" id="ARBA00022898"/>
    </source>
</evidence>
<reference evidence="4 5" key="1">
    <citation type="journal article" date="2012" name="Eukaryot. Cell">
        <title>Draft genome sequence of CBS 2479, the standard type strain of Trichosporon asahii.</title>
        <authorList>
            <person name="Yang R.Y."/>
            <person name="Li H.T."/>
            <person name="Zhu H."/>
            <person name="Zhou G.P."/>
            <person name="Wang M."/>
            <person name="Wang L."/>
        </authorList>
    </citation>
    <scope>NUCLEOTIDE SEQUENCE [LARGE SCALE GENOMIC DNA]</scope>
    <source>
        <strain evidence="5">ATCC 90039 / CBS 2479 / JCM 2466 / KCTC 7840 / NCYC 2677 / UAMH 7654</strain>
    </source>
</reference>
<comment type="caution">
    <text evidence="4">The sequence shown here is derived from an EMBL/GenBank/DDBJ whole genome shotgun (WGS) entry which is preliminary data.</text>
</comment>
<name>J5SLT2_TRIAS</name>
<dbReference type="InterPro" id="IPR004838">
    <property type="entry name" value="NHTrfase_class1_PyrdxlP-BS"/>
</dbReference>
<dbReference type="GO" id="GO:0006520">
    <property type="term" value="P:amino acid metabolic process"/>
    <property type="evidence" value="ECO:0007669"/>
    <property type="project" value="TreeGrafter"/>
</dbReference>
<evidence type="ECO:0000259" key="3">
    <source>
        <dbReference type="Pfam" id="PF00155"/>
    </source>
</evidence>
<proteinExistence type="inferred from homology"/>
<dbReference type="VEuPathDB" id="FungiDB:A1Q1_04988"/>
<dbReference type="EMBL" id="ALBS01000295">
    <property type="protein sequence ID" value="EJT46341.1"/>
    <property type="molecule type" value="Genomic_DNA"/>
</dbReference>